<keyword evidence="2" id="KW-1185">Reference proteome</keyword>
<dbReference type="AlphaFoldDB" id="A0A843XKH1"/>
<accession>A0A843XKH1</accession>
<evidence type="ECO:0000313" key="1">
    <source>
        <dbReference type="EMBL" id="MQM19712.1"/>
    </source>
</evidence>
<organism evidence="1 2">
    <name type="scientific">Colocasia esculenta</name>
    <name type="common">Wild taro</name>
    <name type="synonym">Arum esculentum</name>
    <dbReference type="NCBI Taxonomy" id="4460"/>
    <lineage>
        <taxon>Eukaryota</taxon>
        <taxon>Viridiplantae</taxon>
        <taxon>Streptophyta</taxon>
        <taxon>Embryophyta</taxon>
        <taxon>Tracheophyta</taxon>
        <taxon>Spermatophyta</taxon>
        <taxon>Magnoliopsida</taxon>
        <taxon>Liliopsida</taxon>
        <taxon>Araceae</taxon>
        <taxon>Aroideae</taxon>
        <taxon>Colocasieae</taxon>
        <taxon>Colocasia</taxon>
    </lineage>
</organism>
<gene>
    <name evidence="1" type="ORF">Taro_052723</name>
</gene>
<comment type="caution">
    <text evidence="1">The sequence shown here is derived from an EMBL/GenBank/DDBJ whole genome shotgun (WGS) entry which is preliminary data.</text>
</comment>
<reference evidence="1" key="1">
    <citation type="submission" date="2017-07" db="EMBL/GenBank/DDBJ databases">
        <title>Taro Niue Genome Assembly and Annotation.</title>
        <authorList>
            <person name="Atibalentja N."/>
            <person name="Keating K."/>
            <person name="Fields C.J."/>
        </authorList>
    </citation>
    <scope>NUCLEOTIDE SEQUENCE</scope>
    <source>
        <strain evidence="1">Niue_2</strain>
        <tissue evidence="1">Leaf</tissue>
    </source>
</reference>
<protein>
    <submittedName>
        <fullName evidence="1">Uncharacterized protein</fullName>
    </submittedName>
</protein>
<name>A0A843XKH1_COLES</name>
<evidence type="ECO:0000313" key="2">
    <source>
        <dbReference type="Proteomes" id="UP000652761"/>
    </source>
</evidence>
<dbReference type="Proteomes" id="UP000652761">
    <property type="component" value="Unassembled WGS sequence"/>
</dbReference>
<sequence length="136" mass="15214">MEKEILKLGKTPKHHGCLNTLHPNPRVEFTTCWGRVEELLVAGELWIDHKKVIFIPYSSASTCANRPLGVNQRRSSNSGLNKGFLKNETSSTQKGRVEELLVAGELWIDHKKVIFFPCSSASTCANHPLGVNQRSF</sequence>
<dbReference type="OrthoDB" id="779927at2759"/>
<proteinExistence type="predicted"/>
<dbReference type="EMBL" id="NMUH01009139">
    <property type="protein sequence ID" value="MQM19712.1"/>
    <property type="molecule type" value="Genomic_DNA"/>
</dbReference>